<keyword evidence="2" id="KW-1185">Reference proteome</keyword>
<dbReference type="RefSeq" id="WP_074241669.1">
    <property type="nucleotide sequence ID" value="NZ_FSRA01000002.1"/>
</dbReference>
<sequence>MIWVATSPEAIPGEVSHINSLLYAGLDVLLLRKPGFSAAQYEQLLQGIDPLFFSRIMIAGQPALVEKYGLRGLHMSEAFRTSVEAVDFAGTGYQLSTSIHTEQIGTWSFQPAERHAVFVEVQHVMPCLKMWHHLILGPVFNSISKPGYTGRLQEMKNIPANTLAIGGITQYNIGRLKPMGFCGAVLLGAIWNDPFNAVPAYQSIYAAWNHT</sequence>
<evidence type="ECO:0000313" key="2">
    <source>
        <dbReference type="Proteomes" id="UP000185003"/>
    </source>
</evidence>
<dbReference type="Proteomes" id="UP000185003">
    <property type="component" value="Unassembled WGS sequence"/>
</dbReference>
<gene>
    <name evidence="1" type="ORF">SAMN04488055_4309</name>
</gene>
<organism evidence="1 2">
    <name type="scientific">Chitinophaga niabensis</name>
    <dbReference type="NCBI Taxonomy" id="536979"/>
    <lineage>
        <taxon>Bacteria</taxon>
        <taxon>Pseudomonadati</taxon>
        <taxon>Bacteroidota</taxon>
        <taxon>Chitinophagia</taxon>
        <taxon>Chitinophagales</taxon>
        <taxon>Chitinophagaceae</taxon>
        <taxon>Chitinophaga</taxon>
    </lineage>
</organism>
<accession>A0A1N6JRH5</accession>
<protein>
    <submittedName>
        <fullName evidence="1">Thiamine-phosphate pyrophosphorylase</fullName>
    </submittedName>
</protein>
<dbReference type="SUPFAM" id="SSF51391">
    <property type="entry name" value="Thiamin phosphate synthase"/>
    <property type="match status" value="1"/>
</dbReference>
<dbReference type="InterPro" id="IPR013785">
    <property type="entry name" value="Aldolase_TIM"/>
</dbReference>
<proteinExistence type="predicted"/>
<dbReference type="Gene3D" id="3.20.20.70">
    <property type="entry name" value="Aldolase class I"/>
    <property type="match status" value="1"/>
</dbReference>
<dbReference type="EMBL" id="FSRA01000002">
    <property type="protein sequence ID" value="SIO46922.1"/>
    <property type="molecule type" value="Genomic_DNA"/>
</dbReference>
<dbReference type="AlphaFoldDB" id="A0A1N6JRH5"/>
<dbReference type="OrthoDB" id="194683at2"/>
<reference evidence="1 2" key="1">
    <citation type="submission" date="2016-11" db="EMBL/GenBank/DDBJ databases">
        <authorList>
            <person name="Jaros S."/>
            <person name="Januszkiewicz K."/>
            <person name="Wedrychowicz H."/>
        </authorList>
    </citation>
    <scope>NUCLEOTIDE SEQUENCE [LARGE SCALE GENOMIC DNA]</scope>
    <source>
        <strain evidence="1 2">DSM 24787</strain>
    </source>
</reference>
<dbReference type="STRING" id="536979.SAMN04488055_4309"/>
<dbReference type="InterPro" id="IPR036206">
    <property type="entry name" value="ThiamineP_synth_sf"/>
</dbReference>
<evidence type="ECO:0000313" key="1">
    <source>
        <dbReference type="EMBL" id="SIO46922.1"/>
    </source>
</evidence>
<name>A0A1N6JRH5_9BACT</name>